<sequence length="169" mass="19485">MNKDKAIILDACCGGKMFYFDKNDDRVLFQDIRSLETTLCDGRHFEIKPDIQADFTNMPYPDESFSMVVFDPPHLKYTGSSKKLKGWQMTKYGHLGCDWKEVLSAGFKECFRVLKRDGFLIFKWNETDIKVSEVLNLTPIKPIFGHISGKRANTHWICFIKGGVYNQIG</sequence>
<dbReference type="InterPro" id="IPR029063">
    <property type="entry name" value="SAM-dependent_MTases_sf"/>
</dbReference>
<accession>A0A2D3L720</accession>
<dbReference type="GO" id="GO:0008168">
    <property type="term" value="F:methyltransferase activity"/>
    <property type="evidence" value="ECO:0007669"/>
    <property type="project" value="UniProtKB-KW"/>
</dbReference>
<keyword evidence="1" id="KW-0808">Transferase</keyword>
<protein>
    <submittedName>
        <fullName evidence="1">SAM-dependent methyltransferase</fullName>
    </submittedName>
</protein>
<dbReference type="EMBL" id="CP024723">
    <property type="protein sequence ID" value="ATV26355.1"/>
    <property type="molecule type" value="Genomic_DNA"/>
</dbReference>
<gene>
    <name evidence="1" type="ORF">CTM62_06230</name>
</gene>
<name>A0A2D3L720_PREIN</name>
<organism evidence="1 2">
    <name type="scientific">Prevotella intermedia</name>
    <dbReference type="NCBI Taxonomy" id="28131"/>
    <lineage>
        <taxon>Bacteria</taxon>
        <taxon>Pseudomonadati</taxon>
        <taxon>Bacteroidota</taxon>
        <taxon>Bacteroidia</taxon>
        <taxon>Bacteroidales</taxon>
        <taxon>Prevotellaceae</taxon>
        <taxon>Prevotella</taxon>
    </lineage>
</organism>
<dbReference type="Proteomes" id="UP000229630">
    <property type="component" value="Chromosome 1"/>
</dbReference>
<proteinExistence type="predicted"/>
<evidence type="ECO:0000313" key="1">
    <source>
        <dbReference type="EMBL" id="ATV26355.1"/>
    </source>
</evidence>
<dbReference type="RefSeq" id="WP_100019322.1">
    <property type="nucleotide sequence ID" value="NZ_CP024723.1"/>
</dbReference>
<dbReference type="GO" id="GO:0032259">
    <property type="term" value="P:methylation"/>
    <property type="evidence" value="ECO:0007669"/>
    <property type="project" value="UniProtKB-KW"/>
</dbReference>
<dbReference type="Gene3D" id="3.40.50.150">
    <property type="entry name" value="Vaccinia Virus protein VP39"/>
    <property type="match status" value="1"/>
</dbReference>
<evidence type="ECO:0000313" key="2">
    <source>
        <dbReference type="Proteomes" id="UP000229630"/>
    </source>
</evidence>
<dbReference type="SUPFAM" id="SSF53335">
    <property type="entry name" value="S-adenosyl-L-methionine-dependent methyltransferases"/>
    <property type="match status" value="1"/>
</dbReference>
<dbReference type="AlphaFoldDB" id="A0A2D3L720"/>
<reference evidence="1 2" key="1">
    <citation type="submission" date="2017-11" db="EMBL/GenBank/DDBJ databases">
        <title>Genome sequencing of Prevotella intermedia KCOM 2837.</title>
        <authorList>
            <person name="Kook J.-K."/>
            <person name="Park S.-N."/>
            <person name="Lim Y.K."/>
        </authorList>
    </citation>
    <scope>NUCLEOTIDE SEQUENCE [LARGE SCALE GENOMIC DNA]</scope>
    <source>
        <strain evidence="1 2">KCOM 2837</strain>
    </source>
</reference>
<keyword evidence="1" id="KW-0489">Methyltransferase</keyword>